<dbReference type="InterPro" id="IPR039555">
    <property type="entry name" value="TraF/TrbB"/>
</dbReference>
<evidence type="ECO:0000256" key="2">
    <source>
        <dbReference type="SAM" id="SignalP"/>
    </source>
</evidence>
<keyword evidence="4" id="KW-1185">Reference proteome</keyword>
<feature type="chain" id="PRO_5012371467" evidence="2">
    <location>
        <begin position="22"/>
        <end position="341"/>
    </location>
</feature>
<dbReference type="RefSeq" id="WP_083182185.1">
    <property type="nucleotide sequence ID" value="NZ_CBCRZR010000007.1"/>
</dbReference>
<dbReference type="AlphaFoldDB" id="A0A1X0NAB3"/>
<comment type="caution">
    <text evidence="3">The sequence shown here is derived from an EMBL/GenBank/DDBJ whole genome shotgun (WGS) entry which is preliminary data.</text>
</comment>
<keyword evidence="2" id="KW-0732">Signal</keyword>
<dbReference type="OrthoDB" id="5559625at2"/>
<feature type="signal peptide" evidence="2">
    <location>
        <begin position="1"/>
        <end position="21"/>
    </location>
</feature>
<name>A0A1X0NAB3_9PSED</name>
<protein>
    <submittedName>
        <fullName evidence="3">Pilus assembly protein</fullName>
    </submittedName>
</protein>
<dbReference type="Proteomes" id="UP000192815">
    <property type="component" value="Unassembled WGS sequence"/>
</dbReference>
<proteinExistence type="predicted"/>
<accession>A0A1X0NAB3</accession>
<evidence type="ECO:0000313" key="3">
    <source>
        <dbReference type="EMBL" id="ORC60237.1"/>
    </source>
</evidence>
<sequence length="341" mass="36953">MTPLKFPILLLAAAISSGSLAGEPKPAESKAPPVAGSSFYQDKERGWFWYEDPPPEQEPEKPKPAPELPTPPPAEKKASEPAAPELPPTGSVAWIREVLPKLRDAAMDNPTKENVSAYYWAQRIMLDKAERFSRHSVEVIRNDPFLDEDMRYPASNAASDALATAAGKQKETLLKMIAGSSALMFFYNGNDCILCEQALAAVSALEFRYGFTVMPVSMDGAPLPGGKYPNTQYDTGLAEQLGIIASPALALVIPPNDVKIVSFSTVSMETATTRILMAANEAGLISDQEYNSTSRLNTMGLIDATKLADAPPDATKNPSEFVNRMRDEARRAFQKDNGGAQ</sequence>
<evidence type="ECO:0000313" key="4">
    <source>
        <dbReference type="Proteomes" id="UP000192815"/>
    </source>
</evidence>
<dbReference type="Pfam" id="PF13728">
    <property type="entry name" value="TraF"/>
    <property type="match status" value="1"/>
</dbReference>
<organism evidence="3 4">
    <name type="scientific">Pseudomonas floridensis</name>
    <dbReference type="NCBI Taxonomy" id="1958950"/>
    <lineage>
        <taxon>Bacteria</taxon>
        <taxon>Pseudomonadati</taxon>
        <taxon>Pseudomonadota</taxon>
        <taxon>Gammaproteobacteria</taxon>
        <taxon>Pseudomonadales</taxon>
        <taxon>Pseudomonadaceae</taxon>
        <taxon>Pseudomonas</taxon>
    </lineage>
</organism>
<feature type="region of interest" description="Disordered" evidence="1">
    <location>
        <begin position="19"/>
        <end position="89"/>
    </location>
</feature>
<reference evidence="4" key="1">
    <citation type="submission" date="2017-02" db="EMBL/GenBank/DDBJ databases">
        <title>Pseudomonas floridae sp. nov., a novel pathogenic bacterial species isolated from tomato.</title>
        <authorList>
            <person name="Timilsina S."/>
            <person name="Vallad G.E."/>
            <person name="Jones J.B."/>
        </authorList>
    </citation>
    <scope>NUCLEOTIDE SEQUENCE [LARGE SCALE GENOMIC DNA]</scope>
    <source>
        <strain evidence="4">GEV388</strain>
    </source>
</reference>
<dbReference type="STRING" id="1958950.BZK31_07955"/>
<gene>
    <name evidence="3" type="ORF">BZK31_07955</name>
</gene>
<dbReference type="InterPro" id="IPR014111">
    <property type="entry name" value="T4SS_TraF-like"/>
</dbReference>
<dbReference type="NCBIfam" id="TIGR02740">
    <property type="entry name" value="TraF-like"/>
    <property type="match status" value="1"/>
</dbReference>
<dbReference type="EMBL" id="MUIO01000021">
    <property type="protein sequence ID" value="ORC60237.1"/>
    <property type="molecule type" value="Genomic_DNA"/>
</dbReference>
<evidence type="ECO:0000256" key="1">
    <source>
        <dbReference type="SAM" id="MobiDB-lite"/>
    </source>
</evidence>